<organism evidence="2 3">
    <name type="scientific">Portunus trituberculatus</name>
    <name type="common">Swimming crab</name>
    <name type="synonym">Neptunus trituberculatus</name>
    <dbReference type="NCBI Taxonomy" id="210409"/>
    <lineage>
        <taxon>Eukaryota</taxon>
        <taxon>Metazoa</taxon>
        <taxon>Ecdysozoa</taxon>
        <taxon>Arthropoda</taxon>
        <taxon>Crustacea</taxon>
        <taxon>Multicrustacea</taxon>
        <taxon>Malacostraca</taxon>
        <taxon>Eumalacostraca</taxon>
        <taxon>Eucarida</taxon>
        <taxon>Decapoda</taxon>
        <taxon>Pleocyemata</taxon>
        <taxon>Brachyura</taxon>
        <taxon>Eubrachyura</taxon>
        <taxon>Portunoidea</taxon>
        <taxon>Portunidae</taxon>
        <taxon>Portuninae</taxon>
        <taxon>Portunus</taxon>
    </lineage>
</organism>
<reference evidence="2 3" key="1">
    <citation type="submission" date="2019-05" db="EMBL/GenBank/DDBJ databases">
        <title>Another draft genome of Portunus trituberculatus and its Hox gene families provides insights of decapod evolution.</title>
        <authorList>
            <person name="Jeong J.-H."/>
            <person name="Song I."/>
            <person name="Kim S."/>
            <person name="Choi T."/>
            <person name="Kim D."/>
            <person name="Ryu S."/>
            <person name="Kim W."/>
        </authorList>
    </citation>
    <scope>NUCLEOTIDE SEQUENCE [LARGE SCALE GENOMIC DNA]</scope>
    <source>
        <tissue evidence="2">Muscle</tissue>
    </source>
</reference>
<name>A0A5B7ERX2_PORTR</name>
<feature type="region of interest" description="Disordered" evidence="1">
    <location>
        <begin position="1"/>
        <end position="20"/>
    </location>
</feature>
<comment type="caution">
    <text evidence="2">The sequence shown here is derived from an EMBL/GenBank/DDBJ whole genome shotgun (WGS) entry which is preliminary data.</text>
</comment>
<dbReference type="Proteomes" id="UP000324222">
    <property type="component" value="Unassembled WGS sequence"/>
</dbReference>
<dbReference type="AlphaFoldDB" id="A0A5B7ERX2"/>
<sequence length="60" mass="6315">MRSGRRGVSGRDTHPLMHLSGGLLMTRRGKWSRCPASHGPPSPGLVVGQDGAWGRVSPPG</sequence>
<keyword evidence="3" id="KW-1185">Reference proteome</keyword>
<accession>A0A5B7ERX2</accession>
<evidence type="ECO:0000313" key="2">
    <source>
        <dbReference type="EMBL" id="MPC36912.1"/>
    </source>
</evidence>
<dbReference type="EMBL" id="VSRR010003633">
    <property type="protein sequence ID" value="MPC36912.1"/>
    <property type="molecule type" value="Genomic_DNA"/>
</dbReference>
<gene>
    <name evidence="2" type="ORF">E2C01_030381</name>
</gene>
<evidence type="ECO:0000256" key="1">
    <source>
        <dbReference type="SAM" id="MobiDB-lite"/>
    </source>
</evidence>
<evidence type="ECO:0000313" key="3">
    <source>
        <dbReference type="Proteomes" id="UP000324222"/>
    </source>
</evidence>
<proteinExistence type="predicted"/>
<feature type="region of interest" description="Disordered" evidence="1">
    <location>
        <begin position="30"/>
        <end position="60"/>
    </location>
</feature>
<protein>
    <submittedName>
        <fullName evidence="2">Uncharacterized protein</fullName>
    </submittedName>
</protein>